<reference evidence="3" key="2">
    <citation type="submission" date="2015-04" db="EMBL/GenBank/DDBJ databases">
        <title>Complete genome sequence of Salinicoccus halodurans strain H3B36, isolated from the Qaidam basin of China.</title>
        <authorList>
            <person name="Ma Y."/>
            <person name="Jiang K."/>
            <person name="Xue Y."/>
        </authorList>
    </citation>
    <scope>NUCLEOTIDE SEQUENCE [LARGE SCALE GENOMIC DNA]</scope>
    <source>
        <strain evidence="3">H3B36</strain>
    </source>
</reference>
<evidence type="ECO:0000313" key="2">
    <source>
        <dbReference type="EMBL" id="SFK95443.1"/>
    </source>
</evidence>
<keyword evidence="3" id="KW-1185">Reference proteome</keyword>
<reference evidence="2 4" key="3">
    <citation type="submission" date="2016-10" db="EMBL/GenBank/DDBJ databases">
        <authorList>
            <person name="Varghese N."/>
            <person name="Submissions S."/>
        </authorList>
    </citation>
    <scope>NUCLEOTIDE SEQUENCE [LARGE SCALE GENOMIC DNA]</scope>
    <source>
        <strain evidence="2 4">CGMCC 1.6501</strain>
    </source>
</reference>
<dbReference type="Proteomes" id="UP000183090">
    <property type="component" value="Unassembled WGS sequence"/>
</dbReference>
<sequence>MLIDEQAFKQLIHEAVKEALPQQAQREYQEYATINEFLEISGMKETWFRDNVLSHPDFKECVFRPGNKYYIHVSKGLAKLEHILRDLERGA</sequence>
<dbReference type="RefSeq" id="WP_046790580.1">
    <property type="nucleotide sequence ID" value="NZ_CP011366.1"/>
</dbReference>
<proteinExistence type="predicted"/>
<dbReference type="OrthoDB" id="2401284at2"/>
<protein>
    <recommendedName>
        <fullName evidence="5">DUF771 domain-containing protein</fullName>
    </recommendedName>
</protein>
<evidence type="ECO:0000313" key="3">
    <source>
        <dbReference type="Proteomes" id="UP000034029"/>
    </source>
</evidence>
<dbReference type="KEGG" id="shv:AAT16_09225"/>
<name>A0A0F7HMN3_9STAP</name>
<evidence type="ECO:0000313" key="1">
    <source>
        <dbReference type="EMBL" id="AKG74398.1"/>
    </source>
</evidence>
<organism evidence="2 4">
    <name type="scientific">Salinicoccus halodurans</name>
    <dbReference type="NCBI Taxonomy" id="407035"/>
    <lineage>
        <taxon>Bacteria</taxon>
        <taxon>Bacillati</taxon>
        <taxon>Bacillota</taxon>
        <taxon>Bacilli</taxon>
        <taxon>Bacillales</taxon>
        <taxon>Staphylococcaceae</taxon>
        <taxon>Salinicoccus</taxon>
    </lineage>
</organism>
<evidence type="ECO:0008006" key="5">
    <source>
        <dbReference type="Google" id="ProtNLM"/>
    </source>
</evidence>
<gene>
    <name evidence="1" type="ORF">AAT16_09225</name>
    <name evidence="2" type="ORF">SAMN05216235_2744</name>
</gene>
<evidence type="ECO:0000313" key="4">
    <source>
        <dbReference type="Proteomes" id="UP000183090"/>
    </source>
</evidence>
<dbReference type="EMBL" id="CP011366">
    <property type="protein sequence ID" value="AKG74398.1"/>
    <property type="molecule type" value="Genomic_DNA"/>
</dbReference>
<dbReference type="Proteomes" id="UP000034029">
    <property type="component" value="Chromosome"/>
</dbReference>
<accession>A0A0F7HMN3</accession>
<dbReference type="EMBL" id="FOTB01000006">
    <property type="protein sequence ID" value="SFK95443.1"/>
    <property type="molecule type" value="Genomic_DNA"/>
</dbReference>
<reference evidence="1 3" key="1">
    <citation type="journal article" date="2015" name="Int. J. Syst. Evol. Microbiol.">
        <title>Complete genome sequence of Salinicoccus halodurans H3B36, isolated from the Qaidam Basin in China.</title>
        <authorList>
            <person name="Jiang K."/>
            <person name="Xue Y."/>
            <person name="Ma Y."/>
        </authorList>
    </citation>
    <scope>NUCLEOTIDE SEQUENCE [LARGE SCALE GENOMIC DNA]</scope>
    <source>
        <strain evidence="1 3">H3B36</strain>
    </source>
</reference>
<dbReference type="AlphaFoldDB" id="A0A0F7HMN3"/>